<dbReference type="Pfam" id="PF19276">
    <property type="entry name" value="HD_assoc_2"/>
    <property type="match status" value="1"/>
</dbReference>
<accession>A0A377FRE1</accession>
<name>A0A377FRE1_9BACL</name>
<dbReference type="Pfam" id="PF01966">
    <property type="entry name" value="HD"/>
    <property type="match status" value="1"/>
</dbReference>
<dbReference type="InterPro" id="IPR050135">
    <property type="entry name" value="dGTPase-like"/>
</dbReference>
<proteinExistence type="predicted"/>
<sequence length="431" mass="51196">MYTSRGQLSGSKVFKDPVHRYIYVYDHLIWELINTKEFQRLRRIKQLGTSFLTFHGAEHTRFHHSLGVYEIARQLIDQFHEYPEWDDRNRELLLAAALLHDVGHGPFSHAFEHVFSVRHEVWTERIILGDTEVNKVLSEMGVGFPEEVAAIINKTHPNRLLVNMLSSQLDVDRMDYLLRDAHFAGVSYGKFDLERMLRVLRPDEDQVVVKQSGMHTIEDYIMRRYQMYWQVYLHPATRSSDLLLKAVLERAQELYESGYTFNMEPRHFLPIFNREDMTLAHYLKLDETVVYFYFQEWMEEDDAILADLASRFVNRRLLKYKNFPEASRVRYMDRLRQTMETIGLPTRYYLLEDQLSQLPYDLYKGHGNYEGILLQMNDGERREISEVSMLVQSILNSRQSDEKIYYPEDVLLNLKDHASEKSWMLSTLRGD</sequence>
<dbReference type="CDD" id="cd00077">
    <property type="entry name" value="HDc"/>
    <property type="match status" value="1"/>
</dbReference>
<dbReference type="OrthoDB" id="9803619at2"/>
<organism evidence="2 3">
    <name type="scientific">Exiguobacterium aurantiacum</name>
    <dbReference type="NCBI Taxonomy" id="33987"/>
    <lineage>
        <taxon>Bacteria</taxon>
        <taxon>Bacillati</taxon>
        <taxon>Bacillota</taxon>
        <taxon>Bacilli</taxon>
        <taxon>Bacillales</taxon>
        <taxon>Bacillales Family XII. Incertae Sedis</taxon>
        <taxon>Exiguobacterium</taxon>
    </lineage>
</organism>
<dbReference type="InterPro" id="IPR003607">
    <property type="entry name" value="HD/PDEase_dom"/>
</dbReference>
<gene>
    <name evidence="2" type="ORF">NCTC13163_00391</name>
</gene>
<dbReference type="AlphaFoldDB" id="A0A377FRE1"/>
<dbReference type="PANTHER" id="PTHR11373:SF4">
    <property type="entry name" value="DEOXYNUCLEOSIDE TRIPHOSPHATE TRIPHOSPHOHYDROLASE SAMHD1"/>
    <property type="match status" value="1"/>
</dbReference>
<dbReference type="Proteomes" id="UP000254060">
    <property type="component" value="Unassembled WGS sequence"/>
</dbReference>
<dbReference type="Gene3D" id="1.10.3210.10">
    <property type="entry name" value="Hypothetical protein af1432"/>
    <property type="match status" value="1"/>
</dbReference>
<evidence type="ECO:0000259" key="1">
    <source>
        <dbReference type="PROSITE" id="PS51831"/>
    </source>
</evidence>
<dbReference type="FunFam" id="1.10.3210.10:FF:000014">
    <property type="entry name" value="HD domain-containing protein"/>
    <property type="match status" value="1"/>
</dbReference>
<dbReference type="InterPro" id="IPR006674">
    <property type="entry name" value="HD_domain"/>
</dbReference>
<evidence type="ECO:0000313" key="2">
    <source>
        <dbReference type="EMBL" id="STO07046.1"/>
    </source>
</evidence>
<feature type="domain" description="HD" evidence="1">
    <location>
        <begin position="61"/>
        <end position="177"/>
    </location>
</feature>
<evidence type="ECO:0000313" key="3">
    <source>
        <dbReference type="Proteomes" id="UP000254060"/>
    </source>
</evidence>
<dbReference type="GO" id="GO:0008832">
    <property type="term" value="F:dGTPase activity"/>
    <property type="evidence" value="ECO:0007669"/>
    <property type="project" value="TreeGrafter"/>
</dbReference>
<dbReference type="SMART" id="SM00471">
    <property type="entry name" value="HDc"/>
    <property type="match status" value="1"/>
</dbReference>
<dbReference type="InterPro" id="IPR045509">
    <property type="entry name" value="HD_assoc_2"/>
</dbReference>
<keyword evidence="2" id="KW-0378">Hydrolase</keyword>
<reference evidence="2 3" key="1">
    <citation type="submission" date="2018-06" db="EMBL/GenBank/DDBJ databases">
        <authorList>
            <consortium name="Pathogen Informatics"/>
            <person name="Doyle S."/>
        </authorList>
    </citation>
    <scope>NUCLEOTIDE SEQUENCE [LARGE SCALE GENOMIC DNA]</scope>
    <source>
        <strain evidence="2 3">NCTC13163</strain>
    </source>
</reference>
<dbReference type="RefSeq" id="WP_029334204.1">
    <property type="nucleotide sequence ID" value="NZ_UGGP01000001.1"/>
</dbReference>
<protein>
    <submittedName>
        <fullName evidence="2">Predicted HD superfamily hydrolase</fullName>
    </submittedName>
</protein>
<dbReference type="EMBL" id="UGGP01000001">
    <property type="protein sequence ID" value="STO07046.1"/>
    <property type="molecule type" value="Genomic_DNA"/>
</dbReference>
<dbReference type="SUPFAM" id="SSF109604">
    <property type="entry name" value="HD-domain/PDEase-like"/>
    <property type="match status" value="1"/>
</dbReference>
<dbReference type="PROSITE" id="PS51831">
    <property type="entry name" value="HD"/>
    <property type="match status" value="1"/>
</dbReference>
<dbReference type="PANTHER" id="PTHR11373">
    <property type="entry name" value="DEOXYNUCLEOSIDE TRIPHOSPHATE TRIPHOSPHOHYDROLASE"/>
    <property type="match status" value="1"/>
</dbReference>
<dbReference type="GO" id="GO:0006203">
    <property type="term" value="P:dGTP catabolic process"/>
    <property type="evidence" value="ECO:0007669"/>
    <property type="project" value="TreeGrafter"/>
</dbReference>
<dbReference type="STRING" id="1397694.GCA_000702585_00908"/>